<comment type="caution">
    <text evidence="1">The sequence shown here is derived from an EMBL/GenBank/DDBJ whole genome shotgun (WGS) entry which is preliminary data.</text>
</comment>
<keyword evidence="4" id="KW-1185">Reference proteome</keyword>
<evidence type="ECO:0000313" key="1">
    <source>
        <dbReference type="EMBL" id="GGK89867.1"/>
    </source>
</evidence>
<reference evidence="1" key="2">
    <citation type="submission" date="2020-09" db="EMBL/GenBank/DDBJ databases">
        <authorList>
            <person name="Sun Q."/>
            <person name="Ohkuma M."/>
        </authorList>
    </citation>
    <scope>NUCLEOTIDE SEQUENCE</scope>
    <source>
        <strain evidence="1">JCM 1480</strain>
    </source>
</reference>
<name>A0A8H9G604_9MICO</name>
<dbReference type="AlphaFoldDB" id="A0A8H9G604"/>
<reference evidence="2 4" key="3">
    <citation type="submission" date="2021-01" db="EMBL/GenBank/DDBJ databases">
        <title>Sequencing the genomes of 1000 actinobacteria strains.</title>
        <authorList>
            <person name="Klenk H.-P."/>
        </authorList>
    </citation>
    <scope>NUCLEOTIDE SEQUENCE [LARGE SCALE GENOMIC DNA]</scope>
    <source>
        <strain evidence="2 4">DSM 20542</strain>
    </source>
</reference>
<evidence type="ECO:0000313" key="4">
    <source>
        <dbReference type="Proteomes" id="UP000746584"/>
    </source>
</evidence>
<dbReference type="RefSeq" id="WP_022904019.1">
    <property type="nucleotide sequence ID" value="NZ_BMOI01000001.1"/>
</dbReference>
<evidence type="ECO:0000313" key="3">
    <source>
        <dbReference type="Proteomes" id="UP000648535"/>
    </source>
</evidence>
<proteinExistence type="predicted"/>
<dbReference type="Proteomes" id="UP000746584">
    <property type="component" value="Unassembled WGS sequence"/>
</dbReference>
<reference evidence="1" key="1">
    <citation type="journal article" date="2014" name="Int. J. Syst. Evol. Microbiol.">
        <title>Complete genome sequence of Corynebacterium casei LMG S-19264T (=DSM 44701T), isolated from a smear-ripened cheese.</title>
        <authorList>
            <consortium name="US DOE Joint Genome Institute (JGI-PGF)"/>
            <person name="Walter F."/>
            <person name="Albersmeier A."/>
            <person name="Kalinowski J."/>
            <person name="Ruckert C."/>
        </authorList>
    </citation>
    <scope>NUCLEOTIDE SEQUENCE</scope>
    <source>
        <strain evidence="1">JCM 1480</strain>
    </source>
</reference>
<dbReference type="EMBL" id="JAFBCG010000001">
    <property type="protein sequence ID" value="MBM7801517.1"/>
    <property type="molecule type" value="Genomic_DNA"/>
</dbReference>
<accession>A0A8H9G604</accession>
<dbReference type="EMBL" id="BMOI01000001">
    <property type="protein sequence ID" value="GGK89867.1"/>
    <property type="molecule type" value="Genomic_DNA"/>
</dbReference>
<evidence type="ECO:0000313" key="2">
    <source>
        <dbReference type="EMBL" id="MBM7801517.1"/>
    </source>
</evidence>
<sequence length="145" mass="16377">MIGRRYLLDNNVLPRLTVEQRRSDFVVENCRVPSEVLHEARFLPDIEKLLSLEYPTTGRVLRHLMVVMSRVPIGDTALVDLYKNRGNADPLLVACALDGLEEANEGLFGIEWVVVSDDGAVQGMCEEFRIVTLTSVDFLRFLTRG</sequence>
<organism evidence="1 3">
    <name type="scientific">Curtobacterium luteum</name>
    <dbReference type="NCBI Taxonomy" id="33881"/>
    <lineage>
        <taxon>Bacteria</taxon>
        <taxon>Bacillati</taxon>
        <taxon>Actinomycetota</taxon>
        <taxon>Actinomycetes</taxon>
        <taxon>Micrococcales</taxon>
        <taxon>Microbacteriaceae</taxon>
        <taxon>Curtobacterium</taxon>
    </lineage>
</organism>
<dbReference type="Proteomes" id="UP000648535">
    <property type="component" value="Unassembled WGS sequence"/>
</dbReference>
<gene>
    <name evidence="1" type="ORF">GCM10009769_04890</name>
    <name evidence="2" type="ORF">JOE58_000768</name>
</gene>
<protein>
    <submittedName>
        <fullName evidence="1">Uncharacterized protein</fullName>
    </submittedName>
</protein>